<evidence type="ECO:0000259" key="6">
    <source>
        <dbReference type="Pfam" id="PF00135"/>
    </source>
</evidence>
<evidence type="ECO:0000256" key="5">
    <source>
        <dbReference type="SAM" id="SignalP"/>
    </source>
</evidence>
<proteinExistence type="inferred from homology"/>
<dbReference type="GO" id="GO:0019695">
    <property type="term" value="P:choline metabolic process"/>
    <property type="evidence" value="ECO:0007669"/>
    <property type="project" value="TreeGrafter"/>
</dbReference>
<keyword evidence="2" id="KW-0719">Serine esterase</keyword>
<dbReference type="Proteomes" id="UP000285301">
    <property type="component" value="Unassembled WGS sequence"/>
</dbReference>
<evidence type="ECO:0000256" key="3">
    <source>
        <dbReference type="ARBA" id="ARBA00022801"/>
    </source>
</evidence>
<dbReference type="GO" id="GO:0005615">
    <property type="term" value="C:extracellular space"/>
    <property type="evidence" value="ECO:0007669"/>
    <property type="project" value="TreeGrafter"/>
</dbReference>
<comment type="caution">
    <text evidence="8">The sequence shown here is derived from an EMBL/GenBank/DDBJ whole genome shotgun (WGS) entry which is preliminary data.</text>
</comment>
<dbReference type="SUPFAM" id="SSF53474">
    <property type="entry name" value="alpha/beta-Hydrolases"/>
    <property type="match status" value="2"/>
</dbReference>
<keyword evidence="9" id="KW-1185">Reference proteome</keyword>
<evidence type="ECO:0000313" key="9">
    <source>
        <dbReference type="Proteomes" id="UP000285301"/>
    </source>
</evidence>
<dbReference type="AlphaFoldDB" id="A0A443R9H7"/>
<dbReference type="GO" id="GO:0005886">
    <property type="term" value="C:plasma membrane"/>
    <property type="evidence" value="ECO:0007669"/>
    <property type="project" value="TreeGrafter"/>
</dbReference>
<dbReference type="PROSITE" id="PS51257">
    <property type="entry name" value="PROKAR_LIPOPROTEIN"/>
    <property type="match status" value="1"/>
</dbReference>
<protein>
    <submittedName>
        <fullName evidence="8">Acetylcholinesterase-like protein 5</fullName>
    </submittedName>
</protein>
<dbReference type="PANTHER" id="PTHR43918:SF4">
    <property type="entry name" value="CARBOXYLIC ESTER HYDROLASE"/>
    <property type="match status" value="1"/>
</dbReference>
<evidence type="ECO:0000313" key="8">
    <source>
        <dbReference type="EMBL" id="RWS11919.1"/>
    </source>
</evidence>
<feature type="domain" description="Carboxylesterase type B" evidence="6">
    <location>
        <begin position="33"/>
        <end position="104"/>
    </location>
</feature>
<dbReference type="InterPro" id="IPR029058">
    <property type="entry name" value="AB_hydrolase_fold"/>
</dbReference>
<evidence type="ECO:0000256" key="4">
    <source>
        <dbReference type="ARBA" id="ARBA00023180"/>
    </source>
</evidence>
<feature type="domain" description="Carboxylesterase type B" evidence="6">
    <location>
        <begin position="112"/>
        <end position="380"/>
    </location>
</feature>
<keyword evidence="5" id="KW-0732">Signal</keyword>
<dbReference type="InterPro" id="IPR050654">
    <property type="entry name" value="AChE-related_enzymes"/>
</dbReference>
<dbReference type="GO" id="GO:0006581">
    <property type="term" value="P:acetylcholine catabolic process"/>
    <property type="evidence" value="ECO:0007669"/>
    <property type="project" value="TreeGrafter"/>
</dbReference>
<accession>A0A443R9H7</accession>
<evidence type="ECO:0000256" key="1">
    <source>
        <dbReference type="ARBA" id="ARBA00005964"/>
    </source>
</evidence>
<evidence type="ECO:0000256" key="2">
    <source>
        <dbReference type="ARBA" id="ARBA00022487"/>
    </source>
</evidence>
<dbReference type="STRING" id="1965070.A0A443R9H7"/>
<feature type="chain" id="PRO_5036112722" evidence="5">
    <location>
        <begin position="29"/>
        <end position="414"/>
    </location>
</feature>
<organism evidence="8 9">
    <name type="scientific">Dinothrombium tinctorium</name>
    <dbReference type="NCBI Taxonomy" id="1965070"/>
    <lineage>
        <taxon>Eukaryota</taxon>
        <taxon>Metazoa</taxon>
        <taxon>Ecdysozoa</taxon>
        <taxon>Arthropoda</taxon>
        <taxon>Chelicerata</taxon>
        <taxon>Arachnida</taxon>
        <taxon>Acari</taxon>
        <taxon>Acariformes</taxon>
        <taxon>Trombidiformes</taxon>
        <taxon>Prostigmata</taxon>
        <taxon>Anystina</taxon>
        <taxon>Parasitengona</taxon>
        <taxon>Trombidioidea</taxon>
        <taxon>Trombidiidae</taxon>
        <taxon>Dinothrombium</taxon>
    </lineage>
</organism>
<comment type="similarity">
    <text evidence="1">Belongs to the type-B carboxylesterase/lipase family.</text>
</comment>
<dbReference type="Gene3D" id="3.40.50.1820">
    <property type="entry name" value="alpha/beta hydrolase"/>
    <property type="match status" value="2"/>
</dbReference>
<dbReference type="EMBL" id="NCKU01002561">
    <property type="protein sequence ID" value="RWS09335.1"/>
    <property type="molecule type" value="Genomic_DNA"/>
</dbReference>
<dbReference type="EMBL" id="NCKU01001522">
    <property type="protein sequence ID" value="RWS11919.1"/>
    <property type="molecule type" value="Genomic_DNA"/>
</dbReference>
<dbReference type="Pfam" id="PF00135">
    <property type="entry name" value="COesterase"/>
    <property type="match status" value="2"/>
</dbReference>
<dbReference type="OrthoDB" id="6508443at2759"/>
<reference evidence="8 9" key="1">
    <citation type="journal article" date="2018" name="Gigascience">
        <title>Genomes of trombidid mites reveal novel predicted allergens and laterally-transferred genes associated with secondary metabolism.</title>
        <authorList>
            <person name="Dong X."/>
            <person name="Chaisiri K."/>
            <person name="Xia D."/>
            <person name="Armstrong S.D."/>
            <person name="Fang Y."/>
            <person name="Donnelly M.J."/>
            <person name="Kadowaki T."/>
            <person name="McGarry J.W."/>
            <person name="Darby A.C."/>
            <person name="Makepeace B.L."/>
        </authorList>
    </citation>
    <scope>NUCLEOTIDE SEQUENCE [LARGE SCALE GENOMIC DNA]</scope>
    <source>
        <strain evidence="8">UoL-WK</strain>
    </source>
</reference>
<keyword evidence="4" id="KW-0325">Glycoprotein</keyword>
<feature type="signal peptide" evidence="5">
    <location>
        <begin position="1"/>
        <end position="28"/>
    </location>
</feature>
<sequence>MCGANKLNFIGLLTQLCFLFQTNLIISCQNEYEVVNTKLGPVKGIKTKFNDKSVSQFFGIPYAVPPLEELRFARPIRLTTPWKDVKDVTKPKAACMQKPHPSLNVNKDVTPLNSLKQAKLMARDLDCEEEWLKCLKKVETLKILNWVIKNKSFYPLYTNSTDGFLPLNSSFPKAFESGNFKKDVELLIGTVANEGSAYLKNEIPLYFNRENQRLIDKPLAKKLVSEMFNYSNIESDLIADFYISHIYHEERNELRKGVAYAFGDFRIVCPVYYFSKNVAHYSQISRVFSFQFTFKPTIGLAKNCVDWMGVCHADDIVFTFGVPLRHPQNYSVEDYYFSLLIINVWTSFVKTGNPAPSHYYGISPFQSKHIEWPQFRLKKDIAPNYMILHPKHFGNVIYYPYHNNCEGLWGKYFL</sequence>
<keyword evidence="3" id="KW-0378">Hydrolase</keyword>
<name>A0A443R9H7_9ACAR</name>
<dbReference type="GO" id="GO:0003990">
    <property type="term" value="F:acetylcholinesterase activity"/>
    <property type="evidence" value="ECO:0007669"/>
    <property type="project" value="TreeGrafter"/>
</dbReference>
<evidence type="ECO:0000313" key="7">
    <source>
        <dbReference type="EMBL" id="RWS09335.1"/>
    </source>
</evidence>
<reference evidence="8" key="2">
    <citation type="submission" date="2018-11" db="EMBL/GenBank/DDBJ databases">
        <title>Trombidioid mite genomics.</title>
        <authorList>
            <person name="Dong X."/>
        </authorList>
    </citation>
    <scope>NUCLEOTIDE SEQUENCE</scope>
    <source>
        <strain evidence="8">UoL-WK</strain>
    </source>
</reference>
<dbReference type="InterPro" id="IPR002018">
    <property type="entry name" value="CarbesteraseB"/>
</dbReference>
<gene>
    <name evidence="7" type="ORF">B4U79_01139</name>
    <name evidence="8" type="ORF">B4U79_07722</name>
</gene>
<dbReference type="PANTHER" id="PTHR43918">
    <property type="entry name" value="ACETYLCHOLINESTERASE"/>
    <property type="match status" value="1"/>
</dbReference>